<sequence>MQRGHIFPLVTLAIHSSDGNTDSAAVSTVLCTAIN</sequence>
<dbReference type="STRING" id="212042.APH_0590"/>
<dbReference type="Proteomes" id="UP000001943">
    <property type="component" value="Chromosome"/>
</dbReference>
<organism evidence="1 2">
    <name type="scientific">Anaplasma phagocytophilum (strain HZ)</name>
    <dbReference type="NCBI Taxonomy" id="212042"/>
    <lineage>
        <taxon>Bacteria</taxon>
        <taxon>Pseudomonadati</taxon>
        <taxon>Pseudomonadota</taxon>
        <taxon>Alphaproteobacteria</taxon>
        <taxon>Rickettsiales</taxon>
        <taxon>Anaplasmataceae</taxon>
        <taxon>Anaplasma</taxon>
        <taxon>phagocytophilum group</taxon>
    </lineage>
</organism>
<name>Q2GKC1_ANAPZ</name>
<evidence type="ECO:0000313" key="1">
    <source>
        <dbReference type="EMBL" id="ABD43691.1"/>
    </source>
</evidence>
<accession>Q2GKC1</accession>
<proteinExistence type="predicted"/>
<dbReference type="KEGG" id="aph:APH_0590"/>
<evidence type="ECO:0000313" key="2">
    <source>
        <dbReference type="Proteomes" id="UP000001943"/>
    </source>
</evidence>
<gene>
    <name evidence="1" type="ordered locus">APH_0590</name>
</gene>
<reference evidence="1 2" key="1">
    <citation type="journal article" date="2006" name="PLoS Genet.">
        <title>Comparative genomics of emerging human ehrlichiosis agents.</title>
        <authorList>
            <person name="Dunning Hotopp J.C."/>
            <person name="Lin M."/>
            <person name="Madupu R."/>
            <person name="Crabtree J."/>
            <person name="Angiuoli S.V."/>
            <person name="Eisen J.A."/>
            <person name="Seshadri R."/>
            <person name="Ren Q."/>
            <person name="Wu M."/>
            <person name="Utterback T.R."/>
            <person name="Smith S."/>
            <person name="Lewis M."/>
            <person name="Khouri H."/>
            <person name="Zhang C."/>
            <person name="Niu H."/>
            <person name="Lin Q."/>
            <person name="Ohashi N."/>
            <person name="Zhi N."/>
            <person name="Nelson W."/>
            <person name="Brinkac L.M."/>
            <person name="Dodson R.J."/>
            <person name="Rosovitz M.J."/>
            <person name="Sundaram J."/>
            <person name="Daugherty S.C."/>
            <person name="Davidsen T."/>
            <person name="Durkin A.S."/>
            <person name="Gwinn M."/>
            <person name="Haft D.H."/>
            <person name="Selengut J.D."/>
            <person name="Sullivan S.A."/>
            <person name="Zafar N."/>
            <person name="Zhou L."/>
            <person name="Benahmed F."/>
            <person name="Forberger H."/>
            <person name="Halpin R."/>
            <person name="Mulligan S."/>
            <person name="Robinson J."/>
            <person name="White O."/>
            <person name="Rikihisa Y."/>
            <person name="Tettelin H."/>
        </authorList>
    </citation>
    <scope>NUCLEOTIDE SEQUENCE [LARGE SCALE GENOMIC DNA]</scope>
    <source>
        <strain evidence="1 2">HZ</strain>
    </source>
</reference>
<protein>
    <submittedName>
        <fullName evidence="1">Uncharacterized protein</fullName>
    </submittedName>
</protein>
<dbReference type="AlphaFoldDB" id="Q2GKC1"/>
<dbReference type="HOGENOM" id="CLU_3362867_0_0_5"/>
<dbReference type="EnsemblBacteria" id="ABD43691">
    <property type="protein sequence ID" value="ABD43691"/>
    <property type="gene ID" value="APH_0590"/>
</dbReference>
<keyword evidence="2" id="KW-1185">Reference proteome</keyword>
<dbReference type="PaxDb" id="212042-APH_0590"/>
<dbReference type="EMBL" id="CP000235">
    <property type="protein sequence ID" value="ABD43691.1"/>
    <property type="molecule type" value="Genomic_DNA"/>
</dbReference>